<dbReference type="InterPro" id="IPR015421">
    <property type="entry name" value="PyrdxlP-dep_Trfase_major"/>
</dbReference>
<dbReference type="SUPFAM" id="SSF53383">
    <property type="entry name" value="PLP-dependent transferases"/>
    <property type="match status" value="1"/>
</dbReference>
<dbReference type="Proteomes" id="UP000002275">
    <property type="component" value="Chromosome I"/>
</dbReference>
<proteinExistence type="predicted"/>
<reference evidence="2" key="1">
    <citation type="submission" date="2002-12" db="EMBL/GenBank/DDBJ databases">
        <title>Complete genome sequence of Vibrio vulnificus CMCP6.</title>
        <authorList>
            <person name="Rhee J.H."/>
            <person name="Kim S.Y."/>
            <person name="Chung S.S."/>
            <person name="Kim J.J."/>
            <person name="Moon Y.H."/>
            <person name="Jeong H."/>
            <person name="Choy H.E."/>
        </authorList>
    </citation>
    <scope>NUCLEOTIDE SEQUENCE [LARGE SCALE GENOMIC DNA]</scope>
    <source>
        <strain evidence="2">CMCP6</strain>
    </source>
</reference>
<dbReference type="EMBL" id="AE016795">
    <property type="protein sequence ID" value="AAO09310.2"/>
    <property type="molecule type" value="Genomic_DNA"/>
</dbReference>
<dbReference type="AlphaFoldDB" id="A0A3Q0L2P1"/>
<evidence type="ECO:0000313" key="1">
    <source>
        <dbReference type="EMBL" id="AAO09310.2"/>
    </source>
</evidence>
<organism evidence="1 2">
    <name type="scientific">Vibrio vulnificus (strain CMCP6)</name>
    <dbReference type="NCBI Taxonomy" id="216895"/>
    <lineage>
        <taxon>Bacteria</taxon>
        <taxon>Pseudomonadati</taxon>
        <taxon>Pseudomonadota</taxon>
        <taxon>Gammaproteobacteria</taxon>
        <taxon>Vibrionales</taxon>
        <taxon>Vibrionaceae</taxon>
        <taxon>Vibrio</taxon>
    </lineage>
</organism>
<dbReference type="Gene3D" id="3.40.640.10">
    <property type="entry name" value="Type I PLP-dependent aspartate aminotransferase-like (Major domain)"/>
    <property type="match status" value="1"/>
</dbReference>
<sequence length="331" mass="37653">MMSNTNQKTIGGEQELLSDHLHYGVTNSGRSSLRWALESMGLKHQKILVPDFICQIVIDVLIEQEVNFDFYRVNPDLSIDLNSESLLGIDAVYLVRYFGAQTVSLDNLLATLTIPFILDDVFGISKPHFDNPCHWVYFNSLRKITAIPDYSQLISNRALATVTVESLANFAQLKYQAKDLKAKYLTDGLGDEASYLASFVAAEHLLDTSQGIYQPSGRSSMLANTFYRTLDQENQHRQSNLALAKHLLPEHLYLDVVPEFPSFLPIVLKNRDAVRKQLMQHQIFLAVHWPQLSMVSNQLSDYLLSLPLDSRYSKLDIERVCNMIMEYADEC</sequence>
<reference evidence="1 2" key="2">
    <citation type="journal article" date="2003" name="Infect. Immun.">
        <title>Characterization and pathogenic significance of Vibrio vulnificus antigens preferentially expressed in septicemic patients.</title>
        <authorList>
            <person name="Kim Y.R."/>
            <person name="Lee S.E."/>
            <person name="Kim C.M."/>
            <person name="Kim S.Y."/>
            <person name="Shin E.K."/>
            <person name="Shin D.H."/>
            <person name="Chung S.S."/>
            <person name="Choy H.E."/>
            <person name="Progulske-Fox A."/>
            <person name="Hillman J.D."/>
            <person name="Handfield M."/>
            <person name="Rhee J.H."/>
        </authorList>
    </citation>
    <scope>NUCLEOTIDE SEQUENCE [LARGE SCALE GENOMIC DNA]</scope>
    <source>
        <strain evidence="1 2">CMCP6</strain>
    </source>
</reference>
<reference evidence="1 2" key="3">
    <citation type="journal article" date="2011" name="Mol. Syst. Biol.">
        <title>Integrative genome-scale metabolic analysis of Vibrio vulnificus for drug targeting and discovery.</title>
        <authorList>
            <person name="Kim H.U."/>
            <person name="Kim S.Y."/>
            <person name="Jeong H."/>
            <person name="Kim T.Y."/>
            <person name="Kim J.J."/>
            <person name="Choy H.E."/>
            <person name="Yi K.Y."/>
            <person name="Rhee J.H."/>
            <person name="Lee S.Y."/>
        </authorList>
    </citation>
    <scope>NUCLEOTIDE SEQUENCE [LARGE SCALE GENOMIC DNA]</scope>
    <source>
        <strain evidence="1 2">CMCP6</strain>
    </source>
</reference>
<name>A0A3Q0L2P1_VIBVU</name>
<dbReference type="RefSeq" id="WP_011078876.1">
    <property type="nucleotide sequence ID" value="NC_004459.3"/>
</dbReference>
<evidence type="ECO:0000313" key="2">
    <source>
        <dbReference type="Proteomes" id="UP000002275"/>
    </source>
</evidence>
<dbReference type="InterPro" id="IPR015424">
    <property type="entry name" value="PyrdxlP-dep_Trfase"/>
</dbReference>
<dbReference type="KEGG" id="vvu:VV1_0806"/>
<gene>
    <name evidence="1" type="ordered locus">VV1_0806</name>
</gene>
<protein>
    <recommendedName>
        <fullName evidence="3">Pyridoxal phosphate-dependent transferase</fullName>
    </recommendedName>
</protein>
<accession>A0A3Q0L2P1</accession>
<evidence type="ECO:0008006" key="3">
    <source>
        <dbReference type="Google" id="ProtNLM"/>
    </source>
</evidence>